<dbReference type="AlphaFoldDB" id="A0A0F9EPW0"/>
<gene>
    <name evidence="1" type="ORF">LCGC14_2400620</name>
</gene>
<name>A0A0F9EPW0_9ZZZZ</name>
<reference evidence="1" key="1">
    <citation type="journal article" date="2015" name="Nature">
        <title>Complex archaea that bridge the gap between prokaryotes and eukaryotes.</title>
        <authorList>
            <person name="Spang A."/>
            <person name="Saw J.H."/>
            <person name="Jorgensen S.L."/>
            <person name="Zaremba-Niedzwiedzka K."/>
            <person name="Martijn J."/>
            <person name="Lind A.E."/>
            <person name="van Eijk R."/>
            <person name="Schleper C."/>
            <person name="Guy L."/>
            <person name="Ettema T.J."/>
        </authorList>
    </citation>
    <scope>NUCLEOTIDE SEQUENCE</scope>
</reference>
<comment type="caution">
    <text evidence="1">The sequence shown here is derived from an EMBL/GenBank/DDBJ whole genome shotgun (WGS) entry which is preliminary data.</text>
</comment>
<protein>
    <submittedName>
        <fullName evidence="1">Uncharacterized protein</fullName>
    </submittedName>
</protein>
<accession>A0A0F9EPW0</accession>
<evidence type="ECO:0000313" key="1">
    <source>
        <dbReference type="EMBL" id="KKL25908.1"/>
    </source>
</evidence>
<dbReference type="EMBL" id="LAZR01036038">
    <property type="protein sequence ID" value="KKL25908.1"/>
    <property type="molecule type" value="Genomic_DNA"/>
</dbReference>
<feature type="non-terminal residue" evidence="1">
    <location>
        <position position="67"/>
    </location>
</feature>
<proteinExistence type="predicted"/>
<organism evidence="1">
    <name type="scientific">marine sediment metagenome</name>
    <dbReference type="NCBI Taxonomy" id="412755"/>
    <lineage>
        <taxon>unclassified sequences</taxon>
        <taxon>metagenomes</taxon>
        <taxon>ecological metagenomes</taxon>
    </lineage>
</organism>
<sequence>MGTDRTAEQWLALDDLPTELARALTPGPWKHHNGGHGGVERCSKCFAKCDERNHNCEYHFKPCLVPD</sequence>